<dbReference type="RefSeq" id="WP_225417281.1">
    <property type="nucleotide sequence ID" value="NZ_JBHTOF010000014.1"/>
</dbReference>
<sequence>MKDTRHELIHAFLCESGLAENSDWAQNEEVVDWIARQFPKLFETFKN</sequence>
<accession>A0ABW4DJ02</accession>
<proteinExistence type="predicted"/>
<comment type="caution">
    <text evidence="1">The sequence shown here is derived from an EMBL/GenBank/DDBJ whole genome shotgun (WGS) entry which is preliminary data.</text>
</comment>
<keyword evidence="2" id="KW-1185">Reference proteome</keyword>
<reference evidence="2" key="1">
    <citation type="journal article" date="2019" name="Int. J. Syst. Evol. Microbiol.">
        <title>The Global Catalogue of Microorganisms (GCM) 10K type strain sequencing project: providing services to taxonomists for standard genome sequencing and annotation.</title>
        <authorList>
            <consortium name="The Broad Institute Genomics Platform"/>
            <consortium name="The Broad Institute Genome Sequencing Center for Infectious Disease"/>
            <person name="Wu L."/>
            <person name="Ma J."/>
        </authorList>
    </citation>
    <scope>NUCLEOTIDE SEQUENCE [LARGE SCALE GENOMIC DNA]</scope>
    <source>
        <strain evidence="2">CCM 8951</strain>
    </source>
</reference>
<gene>
    <name evidence="1" type="ORF">ACFQ4L_00875</name>
</gene>
<dbReference type="EMBL" id="JBHTOF010000014">
    <property type="protein sequence ID" value="MFD1464645.1"/>
    <property type="molecule type" value="Genomic_DNA"/>
</dbReference>
<evidence type="ECO:0000313" key="2">
    <source>
        <dbReference type="Proteomes" id="UP001597244"/>
    </source>
</evidence>
<name>A0ABW4DJ02_9LACO</name>
<evidence type="ECO:0000313" key="1">
    <source>
        <dbReference type="EMBL" id="MFD1464645.1"/>
    </source>
</evidence>
<organism evidence="1 2">
    <name type="scientific">Lapidilactobacillus mulanensis</name>
    <dbReference type="NCBI Taxonomy" id="2485999"/>
    <lineage>
        <taxon>Bacteria</taxon>
        <taxon>Bacillati</taxon>
        <taxon>Bacillota</taxon>
        <taxon>Bacilli</taxon>
        <taxon>Lactobacillales</taxon>
        <taxon>Lactobacillaceae</taxon>
        <taxon>Lapidilactobacillus</taxon>
    </lineage>
</organism>
<dbReference type="Proteomes" id="UP001597244">
    <property type="component" value="Unassembled WGS sequence"/>
</dbReference>
<protein>
    <submittedName>
        <fullName evidence="1">Uncharacterized protein</fullName>
    </submittedName>
</protein>